<evidence type="ECO:0000313" key="3">
    <source>
        <dbReference type="Proteomes" id="UP000185829"/>
    </source>
</evidence>
<dbReference type="InterPro" id="IPR016039">
    <property type="entry name" value="Thiolase-like"/>
</dbReference>
<dbReference type="PANTHER" id="PTHR43853">
    <property type="entry name" value="3-KETOACYL-COA THIOLASE, PEROXISOMAL"/>
    <property type="match status" value="1"/>
</dbReference>
<evidence type="ECO:0000313" key="2">
    <source>
        <dbReference type="EMBL" id="SIR50617.1"/>
    </source>
</evidence>
<dbReference type="GO" id="GO:0006635">
    <property type="term" value="P:fatty acid beta-oxidation"/>
    <property type="evidence" value="ECO:0007669"/>
    <property type="project" value="TreeGrafter"/>
</dbReference>
<proteinExistence type="predicted"/>
<evidence type="ECO:0000259" key="1">
    <source>
        <dbReference type="Pfam" id="PF02803"/>
    </source>
</evidence>
<gene>
    <name evidence="2" type="ORF">SAMN05878482_10466</name>
</gene>
<dbReference type="GO" id="GO:0010124">
    <property type="term" value="P:phenylacetate catabolic process"/>
    <property type="evidence" value="ECO:0007669"/>
    <property type="project" value="TreeGrafter"/>
</dbReference>
<feature type="domain" description="Thiolase C-terminal" evidence="1">
    <location>
        <begin position="12"/>
        <end position="132"/>
    </location>
</feature>
<dbReference type="Pfam" id="PF02803">
    <property type="entry name" value="Thiolase_C"/>
    <property type="match status" value="1"/>
</dbReference>
<dbReference type="PROSITE" id="PS00737">
    <property type="entry name" value="THIOLASE_2"/>
    <property type="match status" value="1"/>
</dbReference>
<reference evidence="2 3" key="1">
    <citation type="submission" date="2017-01" db="EMBL/GenBank/DDBJ databases">
        <authorList>
            <person name="Varghese N."/>
            <person name="Submissions S."/>
        </authorList>
    </citation>
    <scope>NUCLEOTIDE SEQUENCE [LARGE SCALE GENOMIC DNA]</scope>
    <source>
        <strain evidence="2 3">RUG2-6</strain>
    </source>
</reference>
<dbReference type="Proteomes" id="UP000185829">
    <property type="component" value="Unassembled WGS sequence"/>
</dbReference>
<organism evidence="2 3">
    <name type="scientific">Peribacillus simplex</name>
    <dbReference type="NCBI Taxonomy" id="1478"/>
    <lineage>
        <taxon>Bacteria</taxon>
        <taxon>Bacillati</taxon>
        <taxon>Bacillota</taxon>
        <taxon>Bacilli</taxon>
        <taxon>Bacillales</taxon>
        <taxon>Bacillaceae</taxon>
        <taxon>Peribacillus</taxon>
    </lineage>
</organism>
<dbReference type="InterPro" id="IPR050215">
    <property type="entry name" value="Thiolase-like_sf_Thiolase"/>
</dbReference>
<dbReference type="SUPFAM" id="SSF53901">
    <property type="entry name" value="Thiolase-like"/>
    <property type="match status" value="1"/>
</dbReference>
<dbReference type="AlphaFoldDB" id="A0A9X8WL00"/>
<dbReference type="InterPro" id="IPR020617">
    <property type="entry name" value="Thiolase_C"/>
</dbReference>
<dbReference type="Gene3D" id="3.40.47.10">
    <property type="match status" value="2"/>
</dbReference>
<protein>
    <submittedName>
        <fullName evidence="2">Thiolase, C-terminal domain</fullName>
    </submittedName>
</protein>
<dbReference type="GO" id="GO:0003988">
    <property type="term" value="F:acetyl-CoA C-acyltransferase activity"/>
    <property type="evidence" value="ECO:0007669"/>
    <property type="project" value="TreeGrafter"/>
</dbReference>
<comment type="caution">
    <text evidence="2">The sequence shown here is derived from an EMBL/GenBank/DDBJ whole genome shotgun (WGS) entry which is preliminary data.</text>
</comment>
<name>A0A9X8WL00_9BACI</name>
<dbReference type="EMBL" id="FTMX01000004">
    <property type="protein sequence ID" value="SIR50617.1"/>
    <property type="molecule type" value="Genomic_DNA"/>
</dbReference>
<dbReference type="PANTHER" id="PTHR43853:SF21">
    <property type="entry name" value="STEROID 3-KETOACYL-COA THIOLASE"/>
    <property type="match status" value="1"/>
</dbReference>
<sequence length="136" mass="14236">MSEEAAIKLGKKTKAKVIAQAASGVDPNYMGIGPVPATLKALKMANLRLEDIDIIELNEAFSAQSLAVIKELKMDINKVNPNGGAIAMGHPIGATGAILVTKALHELERTGKRYGLITLCIAGGLGSTTIIENTQI</sequence>
<accession>A0A9X8WL00</accession>
<dbReference type="InterPro" id="IPR020613">
    <property type="entry name" value="Thiolase_CS"/>
</dbReference>